<protein>
    <submittedName>
        <fullName evidence="1">Uncharacterized protein</fullName>
    </submittedName>
</protein>
<evidence type="ECO:0000313" key="2">
    <source>
        <dbReference type="Proteomes" id="UP000011151"/>
    </source>
</evidence>
<organism evidence="1 2">
    <name type="scientific">Rhizobium phage RHEph02</name>
    <dbReference type="NCBI Taxonomy" id="1220602"/>
    <lineage>
        <taxon>Viruses</taxon>
        <taxon>Duplodnaviria</taxon>
        <taxon>Heunggongvirae</taxon>
        <taxon>Uroviricota</taxon>
        <taxon>Caudoviricetes</taxon>
        <taxon>Autographivirales</taxon>
        <taxon>Dunnvirinae</taxon>
        <taxon>Cuernavacavirus</taxon>
        <taxon>Cuernavacavirus RHEph02</taxon>
    </lineage>
</organism>
<keyword evidence="2" id="KW-1185">Reference proteome</keyword>
<sequence>MRISRVQGSVQVRVSFAEEDWRTAERSAYYTDCVEDAAIEGAKMRKKKGYPYEVRNQEGSIRDCNAGNAAAIRRWIATQARQDARRARSTSI</sequence>
<name>L7TMP8_9CAUD</name>
<dbReference type="EMBL" id="JX483874">
    <property type="protein sequence ID" value="AGC35579.1"/>
    <property type="molecule type" value="Genomic_DNA"/>
</dbReference>
<reference evidence="1 2" key="1">
    <citation type="journal article" date="2013" name="Appl. Environ. Microbiol.">
        <title>Narrow Host-Range Bacteriophages that Infect Rhizobium etli associate with Distinct Genomic Types.</title>
        <authorList>
            <person name="Santamaria R.I."/>
            <person name="Bustos P."/>
            <person name="Sepulveda-Robles O."/>
            <person name="Lozano L."/>
            <person name="Rodriguez C."/>
            <person name="Fernandez J.L."/>
            <person name="Juarez S."/>
            <person name="Kameyama L."/>
            <person name="Guarneros G."/>
            <person name="Davila G."/>
            <person name="Gonzalez V."/>
        </authorList>
    </citation>
    <scope>NUCLEOTIDE SEQUENCE [LARGE SCALE GENOMIC DNA]</scope>
</reference>
<gene>
    <name evidence="1" type="ORF">RHEph02_gp012</name>
</gene>
<accession>L7TMP8</accession>
<proteinExistence type="predicted"/>
<dbReference type="Proteomes" id="UP000011151">
    <property type="component" value="Segment"/>
</dbReference>
<evidence type="ECO:0000313" key="1">
    <source>
        <dbReference type="EMBL" id="AGC35579.1"/>
    </source>
</evidence>